<dbReference type="Gene3D" id="3.30.1520.10">
    <property type="entry name" value="Phox-like domain"/>
    <property type="match status" value="1"/>
</dbReference>
<dbReference type="CDD" id="cd06093">
    <property type="entry name" value="PX_domain"/>
    <property type="match status" value="1"/>
</dbReference>
<evidence type="ECO:0000256" key="1">
    <source>
        <dbReference type="SAM" id="MobiDB-lite"/>
    </source>
</evidence>
<organism evidence="3 4">
    <name type="scientific">Aphanomyces euteiches</name>
    <dbReference type="NCBI Taxonomy" id="100861"/>
    <lineage>
        <taxon>Eukaryota</taxon>
        <taxon>Sar</taxon>
        <taxon>Stramenopiles</taxon>
        <taxon>Oomycota</taxon>
        <taxon>Saprolegniomycetes</taxon>
        <taxon>Saprolegniales</taxon>
        <taxon>Verrucalvaceae</taxon>
        <taxon>Aphanomyces</taxon>
    </lineage>
</organism>
<keyword evidence="4" id="KW-1185">Reference proteome</keyword>
<evidence type="ECO:0000259" key="2">
    <source>
        <dbReference type="PROSITE" id="PS50195"/>
    </source>
</evidence>
<protein>
    <recommendedName>
        <fullName evidence="2">PX domain-containing protein</fullName>
    </recommendedName>
</protein>
<dbReference type="InterPro" id="IPR001683">
    <property type="entry name" value="PX_dom"/>
</dbReference>
<comment type="caution">
    <text evidence="3">The sequence shown here is derived from an EMBL/GenBank/DDBJ whole genome shotgun (WGS) entry which is preliminary data.</text>
</comment>
<proteinExistence type="predicted"/>
<feature type="compositionally biased region" description="Polar residues" evidence="1">
    <location>
        <begin position="273"/>
        <end position="290"/>
    </location>
</feature>
<dbReference type="Proteomes" id="UP000481153">
    <property type="component" value="Unassembled WGS sequence"/>
</dbReference>
<evidence type="ECO:0000313" key="3">
    <source>
        <dbReference type="EMBL" id="KAF0735980.1"/>
    </source>
</evidence>
<feature type="domain" description="PX" evidence="2">
    <location>
        <begin position="14"/>
        <end position="167"/>
    </location>
</feature>
<dbReference type="EMBL" id="VJMJ01000090">
    <property type="protein sequence ID" value="KAF0735980.1"/>
    <property type="molecule type" value="Genomic_DNA"/>
</dbReference>
<dbReference type="VEuPathDB" id="FungiDB:AeMF1_020594"/>
<feature type="region of interest" description="Disordered" evidence="1">
    <location>
        <begin position="202"/>
        <end position="295"/>
    </location>
</feature>
<sequence length="356" mass="40353">MASSQAANTALHALKDLDVMVSSMVQTHGRFGRVQYIVQVSERGKGHYVVPRRYKSFRDLYMRVRSIQSASRIVLTRFNSFAVSKWQALSMLQFPPKTCFLNGLSSTAPGVLHNRLSFFHDYLTALADIIRTYNWRENATIYNAISRDQALQLSVIVQHFLAIPEAFGRADYYLHNHPVCRAADTIYCHLYPVIQENWTPVWNPRQNSPPPPPQPTQEQRIPHGRPGSNRIGRAASVSTNPPQHAALRRRIKVHSLKRGNGSRSKHVMAFVDESSQSHQSTTVSDITTEPRTNDHHEVNEYDHVQRGHHGDNDDDDDDVPLIGDSDSIVMLGERVDFRSHVKRRGSTGVVGGRFYI</sequence>
<evidence type="ECO:0000313" key="4">
    <source>
        <dbReference type="Proteomes" id="UP000481153"/>
    </source>
</evidence>
<gene>
    <name evidence="3" type="ORF">Ae201684_007574</name>
</gene>
<accession>A0A6G0X7V0</accession>
<name>A0A6G0X7V0_9STRA</name>
<dbReference type="GO" id="GO:0035091">
    <property type="term" value="F:phosphatidylinositol binding"/>
    <property type="evidence" value="ECO:0007669"/>
    <property type="project" value="InterPro"/>
</dbReference>
<dbReference type="AlphaFoldDB" id="A0A6G0X7V0"/>
<feature type="compositionally biased region" description="Basic residues" evidence="1">
    <location>
        <begin position="246"/>
        <end position="257"/>
    </location>
</feature>
<dbReference type="PROSITE" id="PS50195">
    <property type="entry name" value="PX"/>
    <property type="match status" value="1"/>
</dbReference>
<reference evidence="3 4" key="1">
    <citation type="submission" date="2019-07" db="EMBL/GenBank/DDBJ databases">
        <title>Genomics analysis of Aphanomyces spp. identifies a new class of oomycete effector associated with host adaptation.</title>
        <authorList>
            <person name="Gaulin E."/>
        </authorList>
    </citation>
    <scope>NUCLEOTIDE SEQUENCE [LARGE SCALE GENOMIC DNA]</scope>
    <source>
        <strain evidence="3 4">ATCC 201684</strain>
    </source>
</reference>
<dbReference type="InterPro" id="IPR036871">
    <property type="entry name" value="PX_dom_sf"/>
</dbReference>
<dbReference type="SUPFAM" id="SSF64268">
    <property type="entry name" value="PX domain"/>
    <property type="match status" value="1"/>
</dbReference>